<feature type="region of interest" description="Disordered" evidence="4">
    <location>
        <begin position="1"/>
        <end position="20"/>
    </location>
</feature>
<feature type="compositionally biased region" description="Polar residues" evidence="4">
    <location>
        <begin position="472"/>
        <end position="487"/>
    </location>
</feature>
<evidence type="ECO:0000259" key="5">
    <source>
        <dbReference type="PROSITE" id="PS50039"/>
    </source>
</evidence>
<feature type="region of interest" description="Disordered" evidence="4">
    <location>
        <begin position="32"/>
        <end position="209"/>
    </location>
</feature>
<dbReference type="Pfam" id="PF00250">
    <property type="entry name" value="Forkhead"/>
    <property type="match status" value="1"/>
</dbReference>
<dbReference type="InParanoid" id="A0A165QUP0"/>
<dbReference type="GO" id="GO:0005634">
    <property type="term" value="C:nucleus"/>
    <property type="evidence" value="ECO:0007669"/>
    <property type="project" value="UniProtKB-SubCell"/>
</dbReference>
<dbReference type="InterPro" id="IPR050211">
    <property type="entry name" value="FOX_domain-containing"/>
</dbReference>
<keyword evidence="1 3" id="KW-0238">DNA-binding</keyword>
<dbReference type="OrthoDB" id="5954824at2759"/>
<evidence type="ECO:0000313" key="7">
    <source>
        <dbReference type="Proteomes" id="UP000077266"/>
    </source>
</evidence>
<feature type="compositionally biased region" description="Basic and acidic residues" evidence="4">
    <location>
        <begin position="503"/>
        <end position="513"/>
    </location>
</feature>
<name>A0A165QUP0_EXIGL</name>
<gene>
    <name evidence="6" type="ORF">EXIGLDRAFT_828022</name>
</gene>
<feature type="region of interest" description="Disordered" evidence="4">
    <location>
        <begin position="503"/>
        <end position="563"/>
    </location>
</feature>
<feature type="compositionally biased region" description="Gly residues" evidence="4">
    <location>
        <begin position="447"/>
        <end position="458"/>
    </location>
</feature>
<dbReference type="PROSITE" id="PS00658">
    <property type="entry name" value="FORK_HEAD_2"/>
    <property type="match status" value="1"/>
</dbReference>
<evidence type="ECO:0000256" key="2">
    <source>
        <dbReference type="ARBA" id="ARBA00023242"/>
    </source>
</evidence>
<feature type="compositionally biased region" description="Polar residues" evidence="4">
    <location>
        <begin position="114"/>
        <end position="135"/>
    </location>
</feature>
<evidence type="ECO:0000256" key="1">
    <source>
        <dbReference type="ARBA" id="ARBA00023125"/>
    </source>
</evidence>
<dbReference type="GO" id="GO:0000978">
    <property type="term" value="F:RNA polymerase II cis-regulatory region sequence-specific DNA binding"/>
    <property type="evidence" value="ECO:0007669"/>
    <property type="project" value="TreeGrafter"/>
</dbReference>
<sequence>MSASDAPIASKAPPLTAARFGHDAIWPSSTSAFRNATSSSSPTDAPSARYDFGGMGQPPNALASPPNSANIMNGYPSLTSGFPSQRTPTQSTFSRADSIGNQGLLPQPAQQAASHNGDSATTWTFPEHLQPSTSIPDGEPFPHLPQPFASSGTEQLPSTLSPIATLPSPQSSKPAASRSSRKKDKARDEPQSLEELRDPPPGQKPDYPYPTLIRCAILSHSKRSPTLSEIYDMIHKRFSFFKMDDAGWKNSVRHYLSISPSFVKIPRPITEPGKGNYWTYDANPPNKASRRSKRAKRKPDRDDELAPVGEYDGGGRTHRLPRHSPPLPLNGRYTPSSSDIGDPLRSGLPSLGARDRGIASRQKSPAHGWLEARDNSLGGPPKHRENLPPAQTLFGDIGRPPVHLSSHINGSGSGGTGVSSVSPYAAGDDAFNMPQSPYAPANRTGSGSVGGSGTGGNGALDFGASPVFPGRDQSQYRPGSSTYSQTLPALPGLGESFFSSINAERRQSRHGEEPLLPSMSTSTNGNYNSLPSSLRSPPLARTDSSSSQQYRYDQPALSSNGHW</sequence>
<dbReference type="PANTHER" id="PTHR11829:SF343">
    <property type="entry name" value="FORK-HEAD DOMAIN-CONTAINING PROTEIN"/>
    <property type="match status" value="1"/>
</dbReference>
<feature type="compositionally biased region" description="Polar residues" evidence="4">
    <location>
        <begin position="518"/>
        <end position="528"/>
    </location>
</feature>
<feature type="compositionally biased region" description="Low complexity" evidence="4">
    <location>
        <begin position="58"/>
        <end position="70"/>
    </location>
</feature>
<feature type="domain" description="Fork-head" evidence="5">
    <location>
        <begin position="204"/>
        <end position="299"/>
    </location>
</feature>
<dbReference type="Gene3D" id="1.10.10.10">
    <property type="entry name" value="Winged helix-like DNA-binding domain superfamily/Winged helix DNA-binding domain"/>
    <property type="match status" value="1"/>
</dbReference>
<dbReference type="SMART" id="SM00339">
    <property type="entry name" value="FH"/>
    <property type="match status" value="1"/>
</dbReference>
<feature type="compositionally biased region" description="Low complexity" evidence="4">
    <location>
        <begin position="104"/>
        <end position="113"/>
    </location>
</feature>
<organism evidence="6 7">
    <name type="scientific">Exidia glandulosa HHB12029</name>
    <dbReference type="NCBI Taxonomy" id="1314781"/>
    <lineage>
        <taxon>Eukaryota</taxon>
        <taxon>Fungi</taxon>
        <taxon>Dikarya</taxon>
        <taxon>Basidiomycota</taxon>
        <taxon>Agaricomycotina</taxon>
        <taxon>Agaricomycetes</taxon>
        <taxon>Auriculariales</taxon>
        <taxon>Exidiaceae</taxon>
        <taxon>Exidia</taxon>
    </lineage>
</organism>
<dbReference type="InterPro" id="IPR001766">
    <property type="entry name" value="Fork_head_dom"/>
</dbReference>
<dbReference type="PANTHER" id="PTHR11829">
    <property type="entry name" value="FORKHEAD BOX PROTEIN"/>
    <property type="match status" value="1"/>
</dbReference>
<dbReference type="InterPro" id="IPR036388">
    <property type="entry name" value="WH-like_DNA-bd_sf"/>
</dbReference>
<feature type="DNA-binding region" description="Fork-head" evidence="3">
    <location>
        <begin position="204"/>
        <end position="299"/>
    </location>
</feature>
<dbReference type="GO" id="GO:0000981">
    <property type="term" value="F:DNA-binding transcription factor activity, RNA polymerase II-specific"/>
    <property type="evidence" value="ECO:0007669"/>
    <property type="project" value="TreeGrafter"/>
</dbReference>
<proteinExistence type="predicted"/>
<evidence type="ECO:0000313" key="6">
    <source>
        <dbReference type="EMBL" id="KZW04098.1"/>
    </source>
</evidence>
<comment type="subcellular location">
    <subcellularLocation>
        <location evidence="3">Nucleus</location>
    </subcellularLocation>
</comment>
<feature type="compositionally biased region" description="Polar residues" evidence="4">
    <location>
        <begin position="76"/>
        <end position="101"/>
    </location>
</feature>
<reference evidence="6 7" key="1">
    <citation type="journal article" date="2016" name="Mol. Biol. Evol.">
        <title>Comparative Genomics of Early-Diverging Mushroom-Forming Fungi Provides Insights into the Origins of Lignocellulose Decay Capabilities.</title>
        <authorList>
            <person name="Nagy L.G."/>
            <person name="Riley R."/>
            <person name="Tritt A."/>
            <person name="Adam C."/>
            <person name="Daum C."/>
            <person name="Floudas D."/>
            <person name="Sun H."/>
            <person name="Yadav J.S."/>
            <person name="Pangilinan J."/>
            <person name="Larsson K.H."/>
            <person name="Matsuura K."/>
            <person name="Barry K."/>
            <person name="Labutti K."/>
            <person name="Kuo R."/>
            <person name="Ohm R.A."/>
            <person name="Bhattacharya S.S."/>
            <person name="Shirouzu T."/>
            <person name="Yoshinaga Y."/>
            <person name="Martin F.M."/>
            <person name="Grigoriev I.V."/>
            <person name="Hibbett D.S."/>
        </authorList>
    </citation>
    <scope>NUCLEOTIDE SEQUENCE [LARGE SCALE GENOMIC DNA]</scope>
    <source>
        <strain evidence="6 7">HHB12029</strain>
    </source>
</reference>
<dbReference type="PRINTS" id="PR00053">
    <property type="entry name" value="FORKHEAD"/>
</dbReference>
<dbReference type="InterPro" id="IPR030456">
    <property type="entry name" value="TF_fork_head_CS_2"/>
</dbReference>
<feature type="compositionally biased region" description="Low complexity" evidence="4">
    <location>
        <begin position="36"/>
        <end position="48"/>
    </location>
</feature>
<evidence type="ECO:0000256" key="3">
    <source>
        <dbReference type="PROSITE-ProRule" id="PRU00089"/>
    </source>
</evidence>
<keyword evidence="7" id="KW-1185">Reference proteome</keyword>
<dbReference type="EMBL" id="KV425882">
    <property type="protein sequence ID" value="KZW04098.1"/>
    <property type="molecule type" value="Genomic_DNA"/>
</dbReference>
<feature type="compositionally biased region" description="Basic residues" evidence="4">
    <location>
        <begin position="288"/>
        <end position="298"/>
    </location>
</feature>
<feature type="compositionally biased region" description="Polar residues" evidence="4">
    <location>
        <begin position="148"/>
        <end position="162"/>
    </location>
</feature>
<feature type="compositionally biased region" description="Low complexity" evidence="4">
    <location>
        <begin position="167"/>
        <end position="178"/>
    </location>
</feature>
<evidence type="ECO:0000256" key="4">
    <source>
        <dbReference type="SAM" id="MobiDB-lite"/>
    </source>
</evidence>
<feature type="compositionally biased region" description="Basic and acidic residues" evidence="4">
    <location>
        <begin position="185"/>
        <end position="198"/>
    </location>
</feature>
<protein>
    <recommendedName>
        <fullName evidence="5">Fork-head domain-containing protein</fullName>
    </recommendedName>
</protein>
<dbReference type="InterPro" id="IPR036390">
    <property type="entry name" value="WH_DNA-bd_sf"/>
</dbReference>
<keyword evidence="2 3" id="KW-0539">Nucleus</keyword>
<dbReference type="CDD" id="cd00059">
    <property type="entry name" value="FH_FOX"/>
    <property type="match status" value="1"/>
</dbReference>
<dbReference type="AlphaFoldDB" id="A0A165QUP0"/>
<dbReference type="SUPFAM" id="SSF46785">
    <property type="entry name" value="Winged helix' DNA-binding domain"/>
    <property type="match status" value="1"/>
</dbReference>
<feature type="region of interest" description="Disordered" evidence="4">
    <location>
        <begin position="273"/>
        <end position="489"/>
    </location>
</feature>
<dbReference type="PROSITE" id="PS50039">
    <property type="entry name" value="FORK_HEAD_3"/>
    <property type="match status" value="1"/>
</dbReference>
<accession>A0A165QUP0</accession>
<dbReference type="Proteomes" id="UP000077266">
    <property type="component" value="Unassembled WGS sequence"/>
</dbReference>
<dbReference type="STRING" id="1314781.A0A165QUP0"/>
<feature type="compositionally biased region" description="Low complexity" evidence="4">
    <location>
        <begin position="529"/>
        <end position="549"/>
    </location>
</feature>